<dbReference type="STRING" id="869250.J4C953"/>
<dbReference type="AlphaFoldDB" id="J4C953"/>
<dbReference type="Gene3D" id="3.40.50.300">
    <property type="entry name" value="P-loop containing nucleotide triphosphate hydrolases"/>
    <property type="match status" value="1"/>
</dbReference>
<feature type="compositionally biased region" description="Basic and acidic residues" evidence="5">
    <location>
        <begin position="814"/>
        <end position="832"/>
    </location>
</feature>
<keyword evidence="10" id="KW-1185">Reference proteome</keyword>
<accession>J4C953</accession>
<dbReference type="eggNOG" id="KOG0383">
    <property type="taxonomic scope" value="Eukaryota"/>
</dbReference>
<dbReference type="RefSeq" id="XP_009692239.1">
    <property type="nucleotide sequence ID" value="XM_009693944.1"/>
</dbReference>
<keyword evidence="3" id="KW-0862">Zinc</keyword>
<dbReference type="InterPro" id="IPR001841">
    <property type="entry name" value="Znf_RING"/>
</dbReference>
<dbReference type="PROSITE" id="PS01359">
    <property type="entry name" value="ZF_PHD_1"/>
    <property type="match status" value="1"/>
</dbReference>
<dbReference type="Gene3D" id="3.40.50.10810">
    <property type="entry name" value="Tandem AAA-ATPase domain"/>
    <property type="match status" value="1"/>
</dbReference>
<name>J4C953_THEOR</name>
<dbReference type="PROSITE" id="PS50016">
    <property type="entry name" value="ZF_PHD_2"/>
    <property type="match status" value="2"/>
</dbReference>
<dbReference type="SUPFAM" id="SSF57903">
    <property type="entry name" value="FYVE/PHD zinc finger"/>
    <property type="match status" value="2"/>
</dbReference>
<dbReference type="InterPro" id="IPR000330">
    <property type="entry name" value="SNF2_N"/>
</dbReference>
<dbReference type="SMART" id="SM00487">
    <property type="entry name" value="DEXDc"/>
    <property type="match status" value="1"/>
</dbReference>
<dbReference type="eggNOG" id="KOG0385">
    <property type="taxonomic scope" value="Eukaryota"/>
</dbReference>
<evidence type="ECO:0000259" key="8">
    <source>
        <dbReference type="PROSITE" id="PS51192"/>
    </source>
</evidence>
<evidence type="ECO:0000256" key="2">
    <source>
        <dbReference type="ARBA" id="ARBA00022771"/>
    </source>
</evidence>
<evidence type="ECO:0000256" key="4">
    <source>
        <dbReference type="PROSITE-ProRule" id="PRU00175"/>
    </source>
</evidence>
<evidence type="ECO:0000256" key="1">
    <source>
        <dbReference type="ARBA" id="ARBA00022723"/>
    </source>
</evidence>
<protein>
    <submittedName>
        <fullName evidence="9">SWI/SNF-related chromatin remodelling factor</fullName>
    </submittedName>
</protein>
<keyword evidence="1" id="KW-0479">Metal-binding</keyword>
<feature type="domain" description="PHD-type" evidence="6">
    <location>
        <begin position="91"/>
        <end position="142"/>
    </location>
</feature>
<feature type="domain" description="Helicase ATP-binding" evidence="8">
    <location>
        <begin position="347"/>
        <end position="514"/>
    </location>
</feature>
<dbReference type="InterPro" id="IPR019787">
    <property type="entry name" value="Znf_PHD-finger"/>
</dbReference>
<reference evidence="9 10" key="1">
    <citation type="journal article" date="2012" name="MBio">
        <title>Comparative genome analysis of three eukaryotic parasites with differing abilities to transform leukocytes reveals key mediators of Theileria-induced leukocyte transformation.</title>
        <authorList>
            <person name="Hayashida K."/>
            <person name="Hara Y."/>
            <person name="Abe T."/>
            <person name="Yamasaki C."/>
            <person name="Toyoda A."/>
            <person name="Kosuge T."/>
            <person name="Suzuki Y."/>
            <person name="Sato Y."/>
            <person name="Kawashima S."/>
            <person name="Katayama T."/>
            <person name="Wakaguri H."/>
            <person name="Inoue N."/>
            <person name="Homma K."/>
            <person name="Tada-Umezaki M."/>
            <person name="Yagi Y."/>
            <person name="Fujii Y."/>
            <person name="Habara T."/>
            <person name="Kanehisa M."/>
            <person name="Watanabe H."/>
            <person name="Ito K."/>
            <person name="Gojobori T."/>
            <person name="Sugawara H."/>
            <person name="Imanishi T."/>
            <person name="Weir W."/>
            <person name="Gardner M."/>
            <person name="Pain A."/>
            <person name="Shiels B."/>
            <person name="Hattori M."/>
            <person name="Nene V."/>
            <person name="Sugimoto C."/>
        </authorList>
    </citation>
    <scope>NUCLEOTIDE SEQUENCE [LARGE SCALE GENOMIC DNA]</scope>
    <source>
        <strain evidence="9 10">Shintoku</strain>
    </source>
</reference>
<feature type="region of interest" description="Disordered" evidence="5">
    <location>
        <begin position="737"/>
        <end position="833"/>
    </location>
</feature>
<dbReference type="KEGG" id="tot:TOT_040000319"/>
<dbReference type="CDD" id="cd17919">
    <property type="entry name" value="DEXHc_Snf"/>
    <property type="match status" value="1"/>
</dbReference>
<feature type="domain" description="PHD-type" evidence="6">
    <location>
        <begin position="164"/>
        <end position="211"/>
    </location>
</feature>
<feature type="domain" description="RING-type" evidence="7">
    <location>
        <begin position="167"/>
        <end position="209"/>
    </location>
</feature>
<dbReference type="SUPFAM" id="SSF52540">
    <property type="entry name" value="P-loop containing nucleoside triphosphate hydrolases"/>
    <property type="match status" value="1"/>
</dbReference>
<dbReference type="GO" id="GO:0005524">
    <property type="term" value="F:ATP binding"/>
    <property type="evidence" value="ECO:0007669"/>
    <property type="project" value="InterPro"/>
</dbReference>
<dbReference type="PROSITE" id="PS50089">
    <property type="entry name" value="ZF_RING_2"/>
    <property type="match status" value="2"/>
</dbReference>
<dbReference type="InterPro" id="IPR027417">
    <property type="entry name" value="P-loop_NTPase"/>
</dbReference>
<dbReference type="InterPro" id="IPR001965">
    <property type="entry name" value="Znf_PHD"/>
</dbReference>
<evidence type="ECO:0000256" key="5">
    <source>
        <dbReference type="SAM" id="MobiDB-lite"/>
    </source>
</evidence>
<dbReference type="VEuPathDB" id="PiroplasmaDB:TOT_040000319"/>
<dbReference type="OrthoDB" id="448448at2759"/>
<dbReference type="SMART" id="SM00249">
    <property type="entry name" value="PHD"/>
    <property type="match status" value="2"/>
</dbReference>
<feature type="compositionally biased region" description="Basic and acidic residues" evidence="5">
    <location>
        <begin position="772"/>
        <end position="806"/>
    </location>
</feature>
<dbReference type="InterPro" id="IPR013083">
    <property type="entry name" value="Znf_RING/FYVE/PHD"/>
</dbReference>
<dbReference type="InterPro" id="IPR038718">
    <property type="entry name" value="SNF2-like_sf"/>
</dbReference>
<dbReference type="InterPro" id="IPR019786">
    <property type="entry name" value="Zinc_finger_PHD-type_CS"/>
</dbReference>
<evidence type="ECO:0000313" key="9">
    <source>
        <dbReference type="EMBL" id="BAM41938.1"/>
    </source>
</evidence>
<dbReference type="PANTHER" id="PTHR10799">
    <property type="entry name" value="SNF2/RAD54 HELICASE FAMILY"/>
    <property type="match status" value="1"/>
</dbReference>
<dbReference type="InterPro" id="IPR014001">
    <property type="entry name" value="Helicase_ATP-bd"/>
</dbReference>
<dbReference type="Pfam" id="PF00628">
    <property type="entry name" value="PHD"/>
    <property type="match status" value="1"/>
</dbReference>
<proteinExistence type="predicted"/>
<feature type="domain" description="RING-type" evidence="7">
    <location>
        <begin position="94"/>
        <end position="140"/>
    </location>
</feature>
<dbReference type="Pfam" id="PF00176">
    <property type="entry name" value="SNF2-rel_dom"/>
    <property type="match status" value="1"/>
</dbReference>
<evidence type="ECO:0000313" key="10">
    <source>
        <dbReference type="Proteomes" id="UP000003786"/>
    </source>
</evidence>
<feature type="region of interest" description="Disordered" evidence="5">
    <location>
        <begin position="916"/>
        <end position="937"/>
    </location>
</feature>
<organism evidence="9 10">
    <name type="scientific">Theileria orientalis strain Shintoku</name>
    <dbReference type="NCBI Taxonomy" id="869250"/>
    <lineage>
        <taxon>Eukaryota</taxon>
        <taxon>Sar</taxon>
        <taxon>Alveolata</taxon>
        <taxon>Apicomplexa</taxon>
        <taxon>Aconoidasida</taxon>
        <taxon>Piroplasmida</taxon>
        <taxon>Theileriidae</taxon>
        <taxon>Theileria</taxon>
    </lineage>
</organism>
<dbReference type="EMBL" id="AP011949">
    <property type="protein sequence ID" value="BAM41938.1"/>
    <property type="molecule type" value="Genomic_DNA"/>
</dbReference>
<dbReference type="Gene3D" id="3.30.40.10">
    <property type="entry name" value="Zinc/RING finger domain, C3HC4 (zinc finger)"/>
    <property type="match status" value="2"/>
</dbReference>
<dbReference type="Proteomes" id="UP000003786">
    <property type="component" value="Chromosome 4"/>
</dbReference>
<sequence>MVKNNKYRSRRYSHHLYNIFKHKIKYKHASFGTWKSCRKLTYSVGTSCPRSFHKECLEHQLGPTTLAELEAEGYTCDSCVQYAQELEIVNDERCKICRERNRDESDVLLLCDGCPNSYHMSCLELQVEPDSEKWYCPMCRPEAFERVNLRRRNPLMEASEHVNSSICYVCQRHGKLLGCDFCSNSFHYDCLPEFDIDTISDTWECPCCRGEDPFINQMHKRWTVAQIEKNSKTRRKCMLLWRGVITRYRNRFILAHRSELSTFVTPKIMDQLMRSFLSNKSKSKKNKYTDVQTHLELLQEEQSIESNKFVIKARKSIYYPSGRIKDNRPMRSGVSLKPHQEDGVDWLLKSFLTGGAILADEMGLGKTIQTLCFLSYLKMMNIEGPHLIVVPLSTVGNWLREIHRFTPHLTVIKICGSKTERQHAMSDRLSYSGLYDLFVTTYETVKCEEGFFVETVPRWQCLILDEAHRIKNQSGAVRHSMDRIVSNMRLLLTGTPLQNNAQELFTLINFMFPELFRDSEIMERAFNVKRKFQQTDEVEFTTQDLEAIKLLLSTIMLRRLKEEAISLPKKVFHDVWLPLSSETLKWYRMLMNIKSLMKENVSIKKLLGIVIKMRIVCGHPRGIVSRVPQMEKLFEFFQQEEAKVLKKMEEEANDLKNLTGKPHIHASAKLTFLDKLLCQLHYENCRLVPDYYKKYNQHLRSLDQSLYRHFTTPNAGTSTGGGHNAVNFSNAVNVIKGETVETGPQVKKESETSTNGEAKEESEGGVSNKVSPQEKKEEDRERVGVKEVDRNKKSSENKDVKKENESKLQSCGNEEERSTEKEMKGSGLEEMKGSINVAEKNKHSKLMETMQSSNKEFSKSGNMEEVSIGKALQKSLEEREEESSVHKRDEMNKMGLVKLTESSSNMGLDKNVKMELDGTNNKGMTVDGTDNGTTQTSNKASTTLIESIKQVNLSQNCPYVSMKIYEKALKQEDKYKNTKKRTFRFESTKFITKRRRNDTILR</sequence>
<feature type="region of interest" description="Disordered" evidence="5">
    <location>
        <begin position="855"/>
        <end position="888"/>
    </location>
</feature>
<dbReference type="SMART" id="SM00184">
    <property type="entry name" value="RING"/>
    <property type="match status" value="2"/>
</dbReference>
<feature type="compositionally biased region" description="Polar residues" evidence="5">
    <location>
        <begin position="918"/>
        <end position="937"/>
    </location>
</feature>
<evidence type="ECO:0000259" key="6">
    <source>
        <dbReference type="PROSITE" id="PS50016"/>
    </source>
</evidence>
<dbReference type="GeneID" id="20716390"/>
<dbReference type="InterPro" id="IPR011011">
    <property type="entry name" value="Znf_FYVE_PHD"/>
</dbReference>
<dbReference type="PROSITE" id="PS51192">
    <property type="entry name" value="HELICASE_ATP_BIND_1"/>
    <property type="match status" value="1"/>
</dbReference>
<dbReference type="GO" id="GO:0008270">
    <property type="term" value="F:zinc ion binding"/>
    <property type="evidence" value="ECO:0007669"/>
    <property type="project" value="UniProtKB-KW"/>
</dbReference>
<evidence type="ECO:0000259" key="7">
    <source>
        <dbReference type="PROSITE" id="PS50089"/>
    </source>
</evidence>
<feature type="compositionally biased region" description="Basic and acidic residues" evidence="5">
    <location>
        <begin position="746"/>
        <end position="762"/>
    </location>
</feature>
<gene>
    <name evidence="9" type="ORF">TOT_040000319</name>
</gene>
<keyword evidence="2 4" id="KW-0863">Zinc-finger</keyword>
<evidence type="ECO:0000256" key="3">
    <source>
        <dbReference type="ARBA" id="ARBA00022833"/>
    </source>
</evidence>